<name>A0A654BKG8_BACMY</name>
<dbReference type="RefSeq" id="WP_002142234.1">
    <property type="nucleotide sequence ID" value="NZ_LR733376.1"/>
</dbReference>
<sequence length="152" mass="17108">MLGETCLQREAENLTNTNTITHTDEFKNDITSGCRKSNALLLGKSIFDKLAETTGFAADISRSLVETHVCDGGSFHVAKETTPQRIVMALNIDESSVHLAMRKTTNDTGYYAMTYEEFSGLLELLAHNVSKDRARELFDMAIRIEEKQRRFV</sequence>
<proteinExistence type="predicted"/>
<dbReference type="Proteomes" id="UP000437562">
    <property type="component" value="Unassembled WGS sequence"/>
</dbReference>
<dbReference type="EMBL" id="CABWMC010000032">
    <property type="protein sequence ID" value="VXC79785.1"/>
    <property type="molecule type" value="Genomic_DNA"/>
</dbReference>
<dbReference type="AlphaFoldDB" id="A0A654BKG8"/>
<reference evidence="1 2" key="1">
    <citation type="submission" date="2019-10" db="EMBL/GenBank/DDBJ databases">
        <authorList>
            <person name="Karimi E."/>
        </authorList>
    </citation>
    <scope>NUCLEOTIDE SEQUENCE [LARGE SCALE GENOMIC DNA]</scope>
    <source>
        <strain evidence="1">Bacillus sp. 71</strain>
    </source>
</reference>
<evidence type="ECO:0000313" key="2">
    <source>
        <dbReference type="Proteomes" id="UP000437562"/>
    </source>
</evidence>
<organism evidence="1 2">
    <name type="scientific">Bacillus mycoides</name>
    <dbReference type="NCBI Taxonomy" id="1405"/>
    <lineage>
        <taxon>Bacteria</taxon>
        <taxon>Bacillati</taxon>
        <taxon>Bacillota</taxon>
        <taxon>Bacilli</taxon>
        <taxon>Bacillales</taxon>
        <taxon>Bacillaceae</taxon>
        <taxon>Bacillus</taxon>
        <taxon>Bacillus cereus group</taxon>
    </lineage>
</organism>
<gene>
    <name evidence="1" type="ORF">BACI71_70462</name>
</gene>
<evidence type="ECO:0000313" key="1">
    <source>
        <dbReference type="EMBL" id="VXC79785.1"/>
    </source>
</evidence>
<protein>
    <submittedName>
        <fullName evidence="1">Uncharacterized protein</fullName>
    </submittedName>
</protein>
<accession>A0A654BKG8</accession>